<dbReference type="EMBL" id="MT144676">
    <property type="protein sequence ID" value="QJH97172.1"/>
    <property type="molecule type" value="Genomic_DNA"/>
</dbReference>
<reference evidence="2" key="1">
    <citation type="submission" date="2020-03" db="EMBL/GenBank/DDBJ databases">
        <title>The deep terrestrial virosphere.</title>
        <authorList>
            <person name="Holmfeldt K."/>
            <person name="Nilsson E."/>
            <person name="Simone D."/>
            <person name="Lopez-Fernandez M."/>
            <person name="Wu X."/>
            <person name="de Brujin I."/>
            <person name="Lundin D."/>
            <person name="Andersson A."/>
            <person name="Bertilsson S."/>
            <person name="Dopson M."/>
        </authorList>
    </citation>
    <scope>NUCLEOTIDE SEQUENCE</scope>
    <source>
        <strain evidence="2">TM448A00683</strain>
        <strain evidence="3">TM448B00947</strain>
    </source>
</reference>
<accession>A0A6H1ZJI0</accession>
<keyword evidence="1" id="KW-0175">Coiled coil</keyword>
<gene>
    <name evidence="2" type="ORF">TM448A00683_0012</name>
    <name evidence="3" type="ORF">TM448B00947_0006</name>
</gene>
<evidence type="ECO:0000313" key="2">
    <source>
        <dbReference type="EMBL" id="QJA47477.1"/>
    </source>
</evidence>
<sequence length="112" mass="12912">MTERSIMRAFLEKIGVATLKEAAAEIERLRARVTELEEQCRIADSCEANQSMLVERMADLVMERDHLKSEVERYDISRRELQKSFAALAAACNGRRDGVDALEHVRRMREDD</sequence>
<proteinExistence type="predicted"/>
<evidence type="ECO:0000256" key="1">
    <source>
        <dbReference type="SAM" id="Coils"/>
    </source>
</evidence>
<dbReference type="EMBL" id="MT144044">
    <property type="protein sequence ID" value="QJA47477.1"/>
    <property type="molecule type" value="Genomic_DNA"/>
</dbReference>
<dbReference type="AlphaFoldDB" id="A0A6H1ZJI0"/>
<organism evidence="2">
    <name type="scientific">viral metagenome</name>
    <dbReference type="NCBI Taxonomy" id="1070528"/>
    <lineage>
        <taxon>unclassified sequences</taxon>
        <taxon>metagenomes</taxon>
        <taxon>organismal metagenomes</taxon>
    </lineage>
</organism>
<name>A0A6H1ZJI0_9ZZZZ</name>
<feature type="coiled-coil region" evidence="1">
    <location>
        <begin position="19"/>
        <end position="46"/>
    </location>
</feature>
<evidence type="ECO:0000313" key="3">
    <source>
        <dbReference type="EMBL" id="QJH97172.1"/>
    </source>
</evidence>
<protein>
    <submittedName>
        <fullName evidence="2">Uncharacterized protein</fullName>
    </submittedName>
</protein>